<reference evidence="4 5" key="1">
    <citation type="journal article" date="2023" name="Hortic Res">
        <title>Pangenome of water caltrop reveals structural variations and asymmetric subgenome divergence after allopolyploidization.</title>
        <authorList>
            <person name="Zhang X."/>
            <person name="Chen Y."/>
            <person name="Wang L."/>
            <person name="Yuan Y."/>
            <person name="Fang M."/>
            <person name="Shi L."/>
            <person name="Lu R."/>
            <person name="Comes H.P."/>
            <person name="Ma Y."/>
            <person name="Chen Y."/>
            <person name="Huang G."/>
            <person name="Zhou Y."/>
            <person name="Zheng Z."/>
            <person name="Qiu Y."/>
        </authorList>
    </citation>
    <scope>NUCLEOTIDE SEQUENCE [LARGE SCALE GENOMIC DNA]</scope>
    <source>
        <strain evidence="4">F231</strain>
    </source>
</reference>
<keyword evidence="5" id="KW-1185">Reference proteome</keyword>
<dbReference type="EMBL" id="JAXQNO010000023">
    <property type="protein sequence ID" value="KAK4764802.1"/>
    <property type="molecule type" value="Genomic_DNA"/>
</dbReference>
<feature type="domain" description="SS18 N-terminal" evidence="3">
    <location>
        <begin position="19"/>
        <end position="74"/>
    </location>
</feature>
<dbReference type="Pfam" id="PF05030">
    <property type="entry name" value="SSXT"/>
    <property type="match status" value="1"/>
</dbReference>
<accession>A0AAN7KEU9</accession>
<proteinExistence type="inferred from homology"/>
<gene>
    <name evidence="4" type="ORF">SAY86_025892</name>
</gene>
<evidence type="ECO:0000259" key="3">
    <source>
        <dbReference type="Pfam" id="PF05030"/>
    </source>
</evidence>
<evidence type="ECO:0000256" key="2">
    <source>
        <dbReference type="SAM" id="MobiDB-lite"/>
    </source>
</evidence>
<dbReference type="InterPro" id="IPR007726">
    <property type="entry name" value="SS18_N"/>
</dbReference>
<dbReference type="AlphaFoldDB" id="A0AAN7KEU9"/>
<protein>
    <recommendedName>
        <fullName evidence="3">SS18 N-terminal domain-containing protein</fullName>
    </recommendedName>
</protein>
<comment type="similarity">
    <text evidence="1">Belongs to the SS18 family.</text>
</comment>
<evidence type="ECO:0000313" key="5">
    <source>
        <dbReference type="Proteomes" id="UP001346149"/>
    </source>
</evidence>
<evidence type="ECO:0000256" key="1">
    <source>
        <dbReference type="ARBA" id="ARBA00007945"/>
    </source>
</evidence>
<comment type="caution">
    <text evidence="4">The sequence shown here is derived from an EMBL/GenBank/DDBJ whole genome shotgun (WGS) entry which is preliminary data.</text>
</comment>
<sequence length="221" mass="23818">MQQQPMQMHPRMASYYQNSVTSDHIQQYLDENKSLILKIVEGQNSGKLSECAESQAKLQRNLMYLAAIADSQPQQPSIYSQYPSSGMAHMQQHHQGQVMSTLSHMAAPGSSFPYAQQSPFSALQQPQYQYQHHQHHAALNGQLISMNSGGSSGGLSILHGENSHLGINSFTGFGRGEGGSLAGGGKLETGNFSSADQGRGGSSTDGHGEETLYMKSTNDGN</sequence>
<dbReference type="Proteomes" id="UP001346149">
    <property type="component" value="Unassembled WGS sequence"/>
</dbReference>
<evidence type="ECO:0000313" key="4">
    <source>
        <dbReference type="EMBL" id="KAK4764802.1"/>
    </source>
</evidence>
<name>A0AAN7KEU9_TRANT</name>
<organism evidence="4 5">
    <name type="scientific">Trapa natans</name>
    <name type="common">Water chestnut</name>
    <dbReference type="NCBI Taxonomy" id="22666"/>
    <lineage>
        <taxon>Eukaryota</taxon>
        <taxon>Viridiplantae</taxon>
        <taxon>Streptophyta</taxon>
        <taxon>Embryophyta</taxon>
        <taxon>Tracheophyta</taxon>
        <taxon>Spermatophyta</taxon>
        <taxon>Magnoliopsida</taxon>
        <taxon>eudicotyledons</taxon>
        <taxon>Gunneridae</taxon>
        <taxon>Pentapetalae</taxon>
        <taxon>rosids</taxon>
        <taxon>malvids</taxon>
        <taxon>Myrtales</taxon>
        <taxon>Lythraceae</taxon>
        <taxon>Trapa</taxon>
    </lineage>
</organism>
<feature type="region of interest" description="Disordered" evidence="2">
    <location>
        <begin position="181"/>
        <end position="221"/>
    </location>
</feature>